<dbReference type="FunFam" id="3.40.50.620:FF:000027">
    <property type="entry name" value="Cysteine--tRNA ligase, cytoplasmic"/>
    <property type="match status" value="1"/>
</dbReference>
<evidence type="ECO:0000256" key="18">
    <source>
        <dbReference type="ARBA" id="ARBA00049046"/>
    </source>
</evidence>
<comment type="function">
    <text evidence="12">Mitochondrial cysteine-specific aminoacyl-tRNA synthetase that catalyzes the ATP-dependent ligation of cysteine to tRNA(Cys).</text>
</comment>
<evidence type="ECO:0000256" key="3">
    <source>
        <dbReference type="ARBA" id="ARBA00012832"/>
    </source>
</evidence>
<dbReference type="GO" id="GO:0005737">
    <property type="term" value="C:cytoplasm"/>
    <property type="evidence" value="ECO:0007669"/>
    <property type="project" value="TreeGrafter"/>
</dbReference>
<dbReference type="SUPFAM" id="SSF47323">
    <property type="entry name" value="Anticodon-binding domain of a subclass of class I aminoacyl-tRNA synthetases"/>
    <property type="match status" value="1"/>
</dbReference>
<keyword evidence="4" id="KW-0436">Ligase</keyword>
<keyword evidence="8" id="KW-0067">ATP-binding</keyword>
<dbReference type="Gene3D" id="1.20.120.1910">
    <property type="entry name" value="Cysteine-tRNA ligase, C-terminal anti-codon recognition domain"/>
    <property type="match status" value="1"/>
</dbReference>
<evidence type="ECO:0000256" key="5">
    <source>
        <dbReference type="ARBA" id="ARBA00022723"/>
    </source>
</evidence>
<reference evidence="20 21" key="1">
    <citation type="submission" date="2023-03" db="EMBL/GenBank/DDBJ databases">
        <title>High recombination rates correlate with genetic variation in Cardiocondyla obscurior ants.</title>
        <authorList>
            <person name="Errbii M."/>
        </authorList>
    </citation>
    <scope>NUCLEOTIDE SEQUENCE [LARGE SCALE GENOMIC DNA]</scope>
    <source>
        <strain evidence="20">Alpha-2009</strain>
        <tissue evidence="20">Whole body</tissue>
    </source>
</reference>
<gene>
    <name evidence="20" type="ORF">PUN28_003117</name>
</gene>
<comment type="catalytic activity">
    <reaction evidence="16">
        <text>S-sulfanyl-L-cysteine + L-cysteine = S-disulfanyl-L-cysteine + L-alanine</text>
        <dbReference type="Rhea" id="RHEA:78627"/>
        <dbReference type="ChEBI" id="CHEBI:35235"/>
        <dbReference type="ChEBI" id="CHEBI:57972"/>
        <dbReference type="ChEBI" id="CHEBI:58591"/>
        <dbReference type="ChEBI" id="CHEBI:229465"/>
    </reaction>
    <physiologicalReaction direction="left-to-right" evidence="16">
        <dbReference type="Rhea" id="RHEA:78628"/>
    </physiologicalReaction>
</comment>
<dbReference type="PANTHER" id="PTHR10890">
    <property type="entry name" value="CYSTEINYL-TRNA SYNTHETASE"/>
    <property type="match status" value="1"/>
</dbReference>
<accession>A0AAW2GHV7</accession>
<dbReference type="InterPro" id="IPR024909">
    <property type="entry name" value="Cys-tRNA/MSH_ligase"/>
</dbReference>
<evidence type="ECO:0000256" key="10">
    <source>
        <dbReference type="ARBA" id="ARBA00023146"/>
    </source>
</evidence>
<dbReference type="Pfam" id="PF01406">
    <property type="entry name" value="tRNA-synt_1e"/>
    <property type="match status" value="1"/>
</dbReference>
<evidence type="ECO:0000259" key="19">
    <source>
        <dbReference type="Pfam" id="PF01406"/>
    </source>
</evidence>
<dbReference type="InterPro" id="IPR014729">
    <property type="entry name" value="Rossmann-like_a/b/a_fold"/>
</dbReference>
<dbReference type="InterPro" id="IPR009080">
    <property type="entry name" value="tRNAsynth_Ia_anticodon-bd"/>
</dbReference>
<name>A0AAW2GHV7_9HYME</name>
<evidence type="ECO:0000256" key="2">
    <source>
        <dbReference type="ARBA" id="ARBA00005594"/>
    </source>
</evidence>
<proteinExistence type="inferred from homology"/>
<evidence type="ECO:0000256" key="14">
    <source>
        <dbReference type="ARBA" id="ARBA00047499"/>
    </source>
</evidence>
<dbReference type="AlphaFoldDB" id="A0AAW2GHV7"/>
<keyword evidence="5" id="KW-0479">Metal-binding</keyword>
<evidence type="ECO:0000256" key="11">
    <source>
        <dbReference type="ARBA" id="ARBA00031499"/>
    </source>
</evidence>
<keyword evidence="6" id="KW-0547">Nucleotide-binding</keyword>
<sequence length="520" mass="59565">MIAIRVTPKSIRFCKRFINIEAKRCNRPQWINPVGHQTEVSIYNPITKCKVPLVLKMKNILKWYICGPTVYDSSHIGHATTYVKSDIIRRILSDVFNIDVLLVMGITDIDDKIIKRSIESQQDFYTLSRHFESEFFSDINKLNIREPYLSCRVTDYIPQIIQFIERLVAKEDGYVTNDGSVYFNTKKYNNYGKLANLPNAEKDQPVGNKKSVLDFALWKASKDNEPFWKSPWGCGRPGWHIECSAIASTVFGNSIDIHSGGIDLTFPHHENEEAQSCCYHNVDQWVNYWLHCGHLTLKDIKMSKSLKNTISIQDYLENYSANELRVLCLLSHYRNGINFTDEVMQIAVQVTKKLDNFLNDCDNYVAGRFKASEIDENLLLTTLYDTKNRVYSALADDFDTSKAMHAIINLVGIGNKMLYQDNVKSHSNSIGAVAAVSNYLSNILSKFGISRSTKSTIENKQVENIVNHFLNFRTAVRVRALENNPKDTILLKECDNARKCLTTCGIMVKDQQNITSWSWK</sequence>
<dbReference type="InterPro" id="IPR032678">
    <property type="entry name" value="tRNA-synt_1_cat_dom"/>
</dbReference>
<dbReference type="GO" id="GO:0046872">
    <property type="term" value="F:metal ion binding"/>
    <property type="evidence" value="ECO:0007669"/>
    <property type="project" value="UniProtKB-KW"/>
</dbReference>
<comment type="catalytic activity">
    <reaction evidence="18">
        <text>tRNA(Cys) + L-cysteine + ATP = L-cysteinyl-tRNA(Cys) + AMP + diphosphate</text>
        <dbReference type="Rhea" id="RHEA:17773"/>
        <dbReference type="Rhea" id="RHEA-COMP:9661"/>
        <dbReference type="Rhea" id="RHEA-COMP:9679"/>
        <dbReference type="ChEBI" id="CHEBI:30616"/>
        <dbReference type="ChEBI" id="CHEBI:33019"/>
        <dbReference type="ChEBI" id="CHEBI:35235"/>
        <dbReference type="ChEBI" id="CHEBI:78442"/>
        <dbReference type="ChEBI" id="CHEBI:78517"/>
        <dbReference type="ChEBI" id="CHEBI:456215"/>
        <dbReference type="EC" id="6.1.1.16"/>
    </reaction>
    <physiologicalReaction direction="right-to-left" evidence="18">
        <dbReference type="Rhea" id="RHEA:17775"/>
    </physiologicalReaction>
</comment>
<evidence type="ECO:0000256" key="16">
    <source>
        <dbReference type="ARBA" id="ARBA00047731"/>
    </source>
</evidence>
<dbReference type="PRINTS" id="PR00983">
    <property type="entry name" value="TRNASYNTHCYS"/>
</dbReference>
<comment type="caution">
    <text evidence="20">The sequence shown here is derived from an EMBL/GenBank/DDBJ whole genome shotgun (WGS) entry which is preliminary data.</text>
</comment>
<comment type="function">
    <text evidence="13">In addition to its role as an aminoacyl-tRNA synthetase, has also cysteine persulfide synthase activity. Produces reactive persulfide species such as cysteine persulfide (CysSSH) from substrate cysteine and mediate direct incorporation of CysSSH into proteins during translations, resulting in protein persulfides and polysulfides. CysSSHs behave as potent antioxidants and cellular protectants.</text>
</comment>
<evidence type="ECO:0000313" key="21">
    <source>
        <dbReference type="Proteomes" id="UP001430953"/>
    </source>
</evidence>
<dbReference type="HAMAP" id="MF_00041">
    <property type="entry name" value="Cys_tRNA_synth"/>
    <property type="match status" value="1"/>
</dbReference>
<evidence type="ECO:0000256" key="9">
    <source>
        <dbReference type="ARBA" id="ARBA00022917"/>
    </source>
</evidence>
<dbReference type="GO" id="GO:0005524">
    <property type="term" value="F:ATP binding"/>
    <property type="evidence" value="ECO:0007669"/>
    <property type="project" value="UniProtKB-KW"/>
</dbReference>
<comment type="cofactor">
    <cofactor evidence="1">
        <name>Zn(2+)</name>
        <dbReference type="ChEBI" id="CHEBI:29105"/>
    </cofactor>
</comment>
<protein>
    <recommendedName>
        <fullName evidence="3">cysteine--tRNA ligase</fullName>
        <ecNumber evidence="3">6.1.1.16</ecNumber>
    </recommendedName>
    <alternativeName>
        <fullName evidence="11">Cysteinyl-tRNA synthetase</fullName>
    </alternativeName>
</protein>
<evidence type="ECO:0000256" key="15">
    <source>
        <dbReference type="ARBA" id="ARBA00047548"/>
    </source>
</evidence>
<evidence type="ECO:0000256" key="1">
    <source>
        <dbReference type="ARBA" id="ARBA00001947"/>
    </source>
</evidence>
<evidence type="ECO:0000313" key="20">
    <source>
        <dbReference type="EMBL" id="KAL0127603.1"/>
    </source>
</evidence>
<dbReference type="CDD" id="cd00672">
    <property type="entry name" value="CysRS_core"/>
    <property type="match status" value="1"/>
</dbReference>
<evidence type="ECO:0000256" key="8">
    <source>
        <dbReference type="ARBA" id="ARBA00022840"/>
    </source>
</evidence>
<organism evidence="20 21">
    <name type="scientific">Cardiocondyla obscurior</name>
    <dbReference type="NCBI Taxonomy" id="286306"/>
    <lineage>
        <taxon>Eukaryota</taxon>
        <taxon>Metazoa</taxon>
        <taxon>Ecdysozoa</taxon>
        <taxon>Arthropoda</taxon>
        <taxon>Hexapoda</taxon>
        <taxon>Insecta</taxon>
        <taxon>Pterygota</taxon>
        <taxon>Neoptera</taxon>
        <taxon>Endopterygota</taxon>
        <taxon>Hymenoptera</taxon>
        <taxon>Apocrita</taxon>
        <taxon>Aculeata</taxon>
        <taxon>Formicoidea</taxon>
        <taxon>Formicidae</taxon>
        <taxon>Myrmicinae</taxon>
        <taxon>Cardiocondyla</taxon>
    </lineage>
</organism>
<dbReference type="NCBIfam" id="TIGR00435">
    <property type="entry name" value="cysS"/>
    <property type="match status" value="1"/>
</dbReference>
<evidence type="ECO:0000256" key="17">
    <source>
        <dbReference type="ARBA" id="ARBA00048609"/>
    </source>
</evidence>
<dbReference type="GO" id="GO:0004817">
    <property type="term" value="F:cysteine-tRNA ligase activity"/>
    <property type="evidence" value="ECO:0007669"/>
    <property type="project" value="UniProtKB-EC"/>
</dbReference>
<evidence type="ECO:0000256" key="7">
    <source>
        <dbReference type="ARBA" id="ARBA00022833"/>
    </source>
</evidence>
<dbReference type="SUPFAM" id="SSF52374">
    <property type="entry name" value="Nucleotidylyl transferase"/>
    <property type="match status" value="1"/>
</dbReference>
<comment type="catalytic activity">
    <reaction evidence="15">
        <text>2 L-cysteine = S-sulfanyl-L-cysteine + L-alanine</text>
        <dbReference type="Rhea" id="RHEA:78543"/>
        <dbReference type="ChEBI" id="CHEBI:35235"/>
        <dbReference type="ChEBI" id="CHEBI:57972"/>
        <dbReference type="ChEBI" id="CHEBI:58591"/>
    </reaction>
    <physiologicalReaction direction="left-to-right" evidence="15">
        <dbReference type="Rhea" id="RHEA:78544"/>
    </physiologicalReaction>
</comment>
<comment type="catalytic activity">
    <reaction evidence="17">
        <text>S-sulfanyl-L-cysteine + tRNA(Cys) + ATP = (S)-sulfanyl-L-cysteinyl-tRNA(Cys) + AMP + diphosphate</text>
        <dbReference type="Rhea" id="RHEA:78647"/>
        <dbReference type="Rhea" id="RHEA-COMP:9661"/>
        <dbReference type="Rhea" id="RHEA-COMP:19119"/>
        <dbReference type="ChEBI" id="CHEBI:30616"/>
        <dbReference type="ChEBI" id="CHEBI:33019"/>
        <dbReference type="ChEBI" id="CHEBI:58591"/>
        <dbReference type="ChEBI" id="CHEBI:78442"/>
        <dbReference type="ChEBI" id="CHEBI:229520"/>
        <dbReference type="ChEBI" id="CHEBI:456215"/>
    </reaction>
    <physiologicalReaction direction="left-to-right" evidence="17">
        <dbReference type="Rhea" id="RHEA:78648"/>
    </physiologicalReaction>
</comment>
<dbReference type="Gene3D" id="3.40.50.620">
    <property type="entry name" value="HUPs"/>
    <property type="match status" value="1"/>
</dbReference>
<comment type="catalytic activity">
    <reaction evidence="14">
        <text>S-disulfanyl-L-cysteine + tRNA(Cys) + ATP = (S)-disulfanyl-L-cysteinyl-tRNA(Cys) + AMP + diphosphate</text>
        <dbReference type="Rhea" id="RHEA:78651"/>
        <dbReference type="Rhea" id="RHEA-COMP:9661"/>
        <dbReference type="Rhea" id="RHEA-COMP:19120"/>
        <dbReference type="ChEBI" id="CHEBI:30616"/>
        <dbReference type="ChEBI" id="CHEBI:33019"/>
        <dbReference type="ChEBI" id="CHEBI:78442"/>
        <dbReference type="ChEBI" id="CHEBI:229465"/>
        <dbReference type="ChEBI" id="CHEBI:229521"/>
        <dbReference type="ChEBI" id="CHEBI:456215"/>
    </reaction>
    <physiologicalReaction direction="left-to-right" evidence="14">
        <dbReference type="Rhea" id="RHEA:78652"/>
    </physiologicalReaction>
</comment>
<dbReference type="EMBL" id="JADYXP020000003">
    <property type="protein sequence ID" value="KAL0127603.1"/>
    <property type="molecule type" value="Genomic_DNA"/>
</dbReference>
<keyword evidence="7" id="KW-0862">Zinc</keyword>
<dbReference type="GO" id="GO:0006423">
    <property type="term" value="P:cysteinyl-tRNA aminoacylation"/>
    <property type="evidence" value="ECO:0007669"/>
    <property type="project" value="InterPro"/>
</dbReference>
<dbReference type="PANTHER" id="PTHR10890:SF27">
    <property type="entry name" value="CYSTEINE--TRNA LIGASE, MITOCHONDRIAL-RELATED"/>
    <property type="match status" value="1"/>
</dbReference>
<evidence type="ECO:0000256" key="4">
    <source>
        <dbReference type="ARBA" id="ARBA00022598"/>
    </source>
</evidence>
<evidence type="ECO:0000256" key="6">
    <source>
        <dbReference type="ARBA" id="ARBA00022741"/>
    </source>
</evidence>
<dbReference type="Proteomes" id="UP001430953">
    <property type="component" value="Unassembled WGS sequence"/>
</dbReference>
<comment type="similarity">
    <text evidence="2">Belongs to the class-I aminoacyl-tRNA synthetase family.</text>
</comment>
<keyword evidence="10" id="KW-0030">Aminoacyl-tRNA synthetase</keyword>
<feature type="domain" description="tRNA synthetases class I catalytic" evidence="19">
    <location>
        <begin position="58"/>
        <end position="347"/>
    </location>
</feature>
<evidence type="ECO:0000256" key="13">
    <source>
        <dbReference type="ARBA" id="ARBA00045476"/>
    </source>
</evidence>
<dbReference type="InterPro" id="IPR015803">
    <property type="entry name" value="Cys-tRNA-ligase"/>
</dbReference>
<keyword evidence="21" id="KW-1185">Reference proteome</keyword>
<dbReference type="EC" id="6.1.1.16" evidence="3"/>
<evidence type="ECO:0000256" key="12">
    <source>
        <dbReference type="ARBA" id="ARBA00043868"/>
    </source>
</evidence>
<keyword evidence="9" id="KW-0648">Protein biosynthesis</keyword>